<accession>A0AAN6ZDL1</accession>
<gene>
    <name evidence="14" type="ORF">BT67DRAFT_381388</name>
</gene>
<evidence type="ECO:0000256" key="9">
    <source>
        <dbReference type="ARBA" id="ARBA00023326"/>
    </source>
</evidence>
<keyword evidence="6" id="KW-0136">Cellulose degradation</keyword>
<dbReference type="PANTHER" id="PTHR39730:SF1">
    <property type="entry name" value="ENDOGLUCANASE 1"/>
    <property type="match status" value="1"/>
</dbReference>
<feature type="region of interest" description="Disordered" evidence="11">
    <location>
        <begin position="228"/>
        <end position="288"/>
    </location>
</feature>
<dbReference type="GO" id="GO:0030248">
    <property type="term" value="F:cellulose binding"/>
    <property type="evidence" value="ECO:0007669"/>
    <property type="project" value="InterPro"/>
</dbReference>
<dbReference type="InterPro" id="IPR035971">
    <property type="entry name" value="CBD_sf"/>
</dbReference>
<evidence type="ECO:0000256" key="12">
    <source>
        <dbReference type="SAM" id="SignalP"/>
    </source>
</evidence>
<feature type="active site" description="Nucleophile" evidence="10">
    <location>
        <position position="31"/>
    </location>
</feature>
<feature type="compositionally biased region" description="Low complexity" evidence="11">
    <location>
        <begin position="231"/>
        <end position="262"/>
    </location>
</feature>
<dbReference type="PANTHER" id="PTHR39730">
    <property type="entry name" value="ENDOGLUCANASE 1"/>
    <property type="match status" value="1"/>
</dbReference>
<evidence type="ECO:0000313" key="14">
    <source>
        <dbReference type="EMBL" id="KAK4133941.1"/>
    </source>
</evidence>
<dbReference type="SUPFAM" id="SSF50685">
    <property type="entry name" value="Barwin-like endoglucanases"/>
    <property type="match status" value="1"/>
</dbReference>
<keyword evidence="15" id="KW-1185">Reference proteome</keyword>
<feature type="signal peptide" evidence="12">
    <location>
        <begin position="1"/>
        <end position="21"/>
    </location>
</feature>
<keyword evidence="4 12" id="KW-0732">Signal</keyword>
<evidence type="ECO:0000256" key="5">
    <source>
        <dbReference type="ARBA" id="ARBA00022801"/>
    </source>
</evidence>
<dbReference type="SUPFAM" id="SSF57180">
    <property type="entry name" value="Cellulose-binding domain"/>
    <property type="match status" value="1"/>
</dbReference>
<feature type="chain" id="PRO_5042929835" description="Cellulase" evidence="12">
    <location>
        <begin position="22"/>
        <end position="331"/>
    </location>
</feature>
<dbReference type="InterPro" id="IPR000254">
    <property type="entry name" value="CBD"/>
</dbReference>
<sequence>MRFAPIFRTALAAALPLAALAAEGKSTRYWDCCKPSCSWPGKALVSRPVFTCDAKFQRLTDPNAKSGCDGGGAFSCADQTPWALSDDVAYGFAATAISGGSETSWCCACYALTFNSGPVAGKTMVVQSTNTGGDLGSNHFDLQIPGGGVGIFDGCRPQFGGLPGERYGGVSARSSCDSFPAPLKPGCLFRFDWFKNADNPTFTFKQVQCPAELVARTGCRRADDGNFSVFTPPGGSNTGGSPPSSAAAAAASSTSKAVPAPSISSTSKTAEVPKPSSTSASTKQDGCRAPTGGSCVAEKWAQCGGNGFTGCASCIRGTRCRFRNDWYSQCL</sequence>
<dbReference type="GO" id="GO:0008810">
    <property type="term" value="F:cellulase activity"/>
    <property type="evidence" value="ECO:0007669"/>
    <property type="project" value="UniProtKB-EC"/>
</dbReference>
<proteinExistence type="inferred from homology"/>
<dbReference type="EMBL" id="MU853410">
    <property type="protein sequence ID" value="KAK4133941.1"/>
    <property type="molecule type" value="Genomic_DNA"/>
</dbReference>
<dbReference type="Pfam" id="PF02015">
    <property type="entry name" value="Glyco_hydro_45"/>
    <property type="match status" value="1"/>
</dbReference>
<evidence type="ECO:0000256" key="2">
    <source>
        <dbReference type="ARBA" id="ARBA00007793"/>
    </source>
</evidence>
<evidence type="ECO:0000256" key="8">
    <source>
        <dbReference type="ARBA" id="ARBA00023295"/>
    </source>
</evidence>
<protein>
    <recommendedName>
        <fullName evidence="3 10">Cellulase</fullName>
        <ecNumber evidence="3 10">3.2.1.4</ecNumber>
    </recommendedName>
</protein>
<dbReference type="InterPro" id="IPR052288">
    <property type="entry name" value="GH45_Enzymes"/>
</dbReference>
<comment type="catalytic activity">
    <reaction evidence="1 10">
        <text>Endohydrolysis of (1-&gt;4)-beta-D-glucosidic linkages in cellulose, lichenin and cereal beta-D-glucans.</text>
        <dbReference type="EC" id="3.2.1.4"/>
    </reaction>
</comment>
<feature type="compositionally biased region" description="Polar residues" evidence="11">
    <location>
        <begin position="263"/>
        <end position="284"/>
    </location>
</feature>
<evidence type="ECO:0000256" key="3">
    <source>
        <dbReference type="ARBA" id="ARBA00012601"/>
    </source>
</evidence>
<evidence type="ECO:0000256" key="1">
    <source>
        <dbReference type="ARBA" id="ARBA00000966"/>
    </source>
</evidence>
<comment type="caution">
    <text evidence="14">The sequence shown here is derived from an EMBL/GenBank/DDBJ whole genome shotgun (WGS) entry which is preliminary data.</text>
</comment>
<evidence type="ECO:0000259" key="13">
    <source>
        <dbReference type="PROSITE" id="PS51164"/>
    </source>
</evidence>
<keyword evidence="5" id="KW-0378">Hydrolase</keyword>
<dbReference type="Proteomes" id="UP001304895">
    <property type="component" value="Unassembled WGS sequence"/>
</dbReference>
<feature type="domain" description="CBM1" evidence="13">
    <location>
        <begin position="295"/>
        <end position="331"/>
    </location>
</feature>
<dbReference type="PROSITE" id="PS01140">
    <property type="entry name" value="GLYCOSYL_HYDROL_F45"/>
    <property type="match status" value="1"/>
</dbReference>
<evidence type="ECO:0000313" key="15">
    <source>
        <dbReference type="Proteomes" id="UP001304895"/>
    </source>
</evidence>
<reference evidence="14" key="1">
    <citation type="journal article" date="2023" name="Mol. Phylogenet. Evol.">
        <title>Genome-scale phylogeny and comparative genomics of the fungal order Sordariales.</title>
        <authorList>
            <person name="Hensen N."/>
            <person name="Bonometti L."/>
            <person name="Westerberg I."/>
            <person name="Brannstrom I.O."/>
            <person name="Guillou S."/>
            <person name="Cros-Aarteil S."/>
            <person name="Calhoun S."/>
            <person name="Haridas S."/>
            <person name="Kuo A."/>
            <person name="Mondo S."/>
            <person name="Pangilinan J."/>
            <person name="Riley R."/>
            <person name="LaButti K."/>
            <person name="Andreopoulos B."/>
            <person name="Lipzen A."/>
            <person name="Chen C."/>
            <person name="Yan M."/>
            <person name="Daum C."/>
            <person name="Ng V."/>
            <person name="Clum A."/>
            <person name="Steindorff A."/>
            <person name="Ohm R.A."/>
            <person name="Martin F."/>
            <person name="Silar P."/>
            <person name="Natvig D.O."/>
            <person name="Lalanne C."/>
            <person name="Gautier V."/>
            <person name="Ament-Velasquez S.L."/>
            <person name="Kruys A."/>
            <person name="Hutchinson M.I."/>
            <person name="Powell A.J."/>
            <person name="Barry K."/>
            <person name="Miller A.N."/>
            <person name="Grigoriev I.V."/>
            <person name="Debuchy R."/>
            <person name="Gladieux P."/>
            <person name="Hiltunen Thoren M."/>
            <person name="Johannesson H."/>
        </authorList>
    </citation>
    <scope>NUCLEOTIDE SEQUENCE</scope>
    <source>
        <strain evidence="14">CBS 123565</strain>
    </source>
</reference>
<dbReference type="SMART" id="SM00236">
    <property type="entry name" value="fCBD"/>
    <property type="match status" value="1"/>
</dbReference>
<dbReference type="InterPro" id="IPR036908">
    <property type="entry name" value="RlpA-like_sf"/>
</dbReference>
<evidence type="ECO:0000256" key="7">
    <source>
        <dbReference type="ARBA" id="ARBA00023277"/>
    </source>
</evidence>
<dbReference type="EC" id="3.2.1.4" evidence="3 10"/>
<keyword evidence="7" id="KW-0119">Carbohydrate metabolism</keyword>
<keyword evidence="8" id="KW-0326">Glycosidase</keyword>
<dbReference type="PROSITE" id="PS51164">
    <property type="entry name" value="CBM1_2"/>
    <property type="match status" value="1"/>
</dbReference>
<reference evidence="14" key="2">
    <citation type="submission" date="2023-05" db="EMBL/GenBank/DDBJ databases">
        <authorList>
            <consortium name="Lawrence Berkeley National Laboratory"/>
            <person name="Steindorff A."/>
            <person name="Hensen N."/>
            <person name="Bonometti L."/>
            <person name="Westerberg I."/>
            <person name="Brannstrom I.O."/>
            <person name="Guillou S."/>
            <person name="Cros-Aarteil S."/>
            <person name="Calhoun S."/>
            <person name="Haridas S."/>
            <person name="Kuo A."/>
            <person name="Mondo S."/>
            <person name="Pangilinan J."/>
            <person name="Riley R."/>
            <person name="Labutti K."/>
            <person name="Andreopoulos B."/>
            <person name="Lipzen A."/>
            <person name="Chen C."/>
            <person name="Yanf M."/>
            <person name="Daum C."/>
            <person name="Ng V."/>
            <person name="Clum A."/>
            <person name="Ohm R."/>
            <person name="Martin F."/>
            <person name="Silar P."/>
            <person name="Natvig D."/>
            <person name="Lalanne C."/>
            <person name="Gautier V."/>
            <person name="Ament-Velasquez S.L."/>
            <person name="Kruys A."/>
            <person name="Hutchinson M.I."/>
            <person name="Powell A.J."/>
            <person name="Barry K."/>
            <person name="Miller A.N."/>
            <person name="Grigoriev I.V."/>
            <person name="Debuchy R."/>
            <person name="Gladieux P."/>
            <person name="Thoren M.H."/>
            <person name="Johannesson H."/>
        </authorList>
    </citation>
    <scope>NUCLEOTIDE SEQUENCE</scope>
    <source>
        <strain evidence="14">CBS 123565</strain>
    </source>
</reference>
<evidence type="ECO:0000256" key="4">
    <source>
        <dbReference type="ARBA" id="ARBA00022729"/>
    </source>
</evidence>
<dbReference type="AlphaFoldDB" id="A0AAN6ZDL1"/>
<dbReference type="InterPro" id="IPR000334">
    <property type="entry name" value="Glyco_hydro_45"/>
</dbReference>
<name>A0AAN6ZDL1_9PEZI</name>
<comment type="similarity">
    <text evidence="2">Belongs to the glycosyl hydrolase 45 (cellulase K) family.</text>
</comment>
<dbReference type="CDD" id="cd22278">
    <property type="entry name" value="DPBB_GH45_endoglucanase"/>
    <property type="match status" value="1"/>
</dbReference>
<evidence type="ECO:0000256" key="10">
    <source>
        <dbReference type="PROSITE-ProRule" id="PRU10069"/>
    </source>
</evidence>
<dbReference type="GO" id="GO:0030245">
    <property type="term" value="P:cellulose catabolic process"/>
    <property type="evidence" value="ECO:0007669"/>
    <property type="project" value="UniProtKB-KW"/>
</dbReference>
<evidence type="ECO:0000256" key="11">
    <source>
        <dbReference type="SAM" id="MobiDB-lite"/>
    </source>
</evidence>
<dbReference type="Pfam" id="PF00734">
    <property type="entry name" value="CBM_1"/>
    <property type="match status" value="1"/>
</dbReference>
<organism evidence="14 15">
    <name type="scientific">Trichocladium antarcticum</name>
    <dbReference type="NCBI Taxonomy" id="1450529"/>
    <lineage>
        <taxon>Eukaryota</taxon>
        <taxon>Fungi</taxon>
        <taxon>Dikarya</taxon>
        <taxon>Ascomycota</taxon>
        <taxon>Pezizomycotina</taxon>
        <taxon>Sordariomycetes</taxon>
        <taxon>Sordariomycetidae</taxon>
        <taxon>Sordariales</taxon>
        <taxon>Chaetomiaceae</taxon>
        <taxon>Trichocladium</taxon>
    </lineage>
</organism>
<keyword evidence="9" id="KW-0624">Polysaccharide degradation</keyword>
<evidence type="ECO:0000256" key="6">
    <source>
        <dbReference type="ARBA" id="ARBA00023001"/>
    </source>
</evidence>
<dbReference type="PROSITE" id="PS00562">
    <property type="entry name" value="CBM1_1"/>
    <property type="match status" value="1"/>
</dbReference>
<dbReference type="Gene3D" id="2.40.40.10">
    <property type="entry name" value="RlpA-like domain"/>
    <property type="match status" value="1"/>
</dbReference>
<dbReference type="GO" id="GO:0005576">
    <property type="term" value="C:extracellular region"/>
    <property type="evidence" value="ECO:0007669"/>
    <property type="project" value="InterPro"/>
</dbReference>